<evidence type="ECO:0000313" key="2">
    <source>
        <dbReference type="EMBL" id="XCD06179.1"/>
    </source>
</evidence>
<reference evidence="2" key="1">
    <citation type="submission" date="2024-03" db="EMBL/GenBank/DDBJ databases">
        <title>Diverse circular DNA viruses in blood, oral, and fecal samples of captive lemurs.</title>
        <authorList>
            <person name="Paietta E.N."/>
            <person name="Kraberger S."/>
            <person name="Lund M.C."/>
            <person name="Custer J.M."/>
            <person name="Vargas K.M."/>
            <person name="Ehmke E.E."/>
            <person name="Yoder A.D."/>
            <person name="Varsani A."/>
        </authorList>
    </citation>
    <scope>NUCLEOTIDE SEQUENCE</scope>
    <source>
        <strain evidence="1">Duke_21_2</strain>
        <strain evidence="2">Duke_25FS_5</strain>
    </source>
</reference>
<evidence type="ECO:0000313" key="1">
    <source>
        <dbReference type="EMBL" id="XCD03739.1"/>
    </source>
</evidence>
<organism evidence="2">
    <name type="scientific">Dulem virus 29</name>
    <dbReference type="NCBI Taxonomy" id="3145747"/>
    <lineage>
        <taxon>Viruses</taxon>
        <taxon>Duplodnaviria</taxon>
        <taxon>Heunggongvirae</taxon>
        <taxon>Uroviricota</taxon>
        <taxon>Caudoviricetes</taxon>
    </lineage>
</organism>
<protein>
    <submittedName>
        <fullName evidence="2">Uncharacterized protein</fullName>
    </submittedName>
</protein>
<proteinExistence type="predicted"/>
<dbReference type="EMBL" id="PP511642">
    <property type="protein sequence ID" value="XCD06179.1"/>
    <property type="molecule type" value="Genomic_DNA"/>
</dbReference>
<dbReference type="EMBL" id="PP511380">
    <property type="protein sequence ID" value="XCD03739.1"/>
    <property type="molecule type" value="Genomic_DNA"/>
</dbReference>
<name>A0AAU8B3N9_9CAUD</name>
<sequence length="76" mass="9209">MKTYSCYERPEKDGYLLNSENHIGYYLTKTENVYYLVNSGKTISAEYCKLWDWCDQYLILADEIPELREKYTKLYK</sequence>
<accession>A0AAU8B3N9</accession>